<evidence type="ECO:0000313" key="5">
    <source>
        <dbReference type="EMBL" id="TYS64906.1"/>
    </source>
</evidence>
<keyword evidence="2" id="KW-1133">Transmembrane helix</keyword>
<dbReference type="PANTHER" id="PTHR40047:SF1">
    <property type="entry name" value="UPF0703 PROTEIN YCGQ"/>
    <property type="match status" value="1"/>
</dbReference>
<proteinExistence type="predicted"/>
<accession>A0A5D4SSX3</accession>
<protein>
    <submittedName>
        <fullName evidence="5">TIGR03943 family protein</fullName>
    </submittedName>
</protein>
<feature type="compositionally biased region" description="Polar residues" evidence="1">
    <location>
        <begin position="151"/>
        <end position="162"/>
    </location>
</feature>
<evidence type="ECO:0000256" key="1">
    <source>
        <dbReference type="SAM" id="MobiDB-lite"/>
    </source>
</evidence>
<evidence type="ECO:0000259" key="3">
    <source>
        <dbReference type="Pfam" id="PF09323"/>
    </source>
</evidence>
<dbReference type="InterPro" id="IPR052955">
    <property type="entry name" value="UPF0703_membrane_permease"/>
</dbReference>
<dbReference type="PANTHER" id="PTHR40047">
    <property type="entry name" value="UPF0703 PROTEIN YCGQ"/>
    <property type="match status" value="1"/>
</dbReference>
<dbReference type="InterPro" id="IPR048447">
    <property type="entry name" value="DUF1980_C"/>
</dbReference>
<dbReference type="Proteomes" id="UP000323732">
    <property type="component" value="Unassembled WGS sequence"/>
</dbReference>
<dbReference type="Pfam" id="PF09323">
    <property type="entry name" value="DUF1980"/>
    <property type="match status" value="1"/>
</dbReference>
<evidence type="ECO:0000259" key="4">
    <source>
        <dbReference type="Pfam" id="PF21537"/>
    </source>
</evidence>
<dbReference type="InterPro" id="IPR015402">
    <property type="entry name" value="DUF1980"/>
</dbReference>
<feature type="region of interest" description="Disordered" evidence="1">
    <location>
        <begin position="141"/>
        <end position="166"/>
    </location>
</feature>
<comment type="caution">
    <text evidence="5">The sequence shown here is derived from an EMBL/GenBank/DDBJ whole genome shotgun (WGS) entry which is preliminary data.</text>
</comment>
<evidence type="ECO:0000256" key="2">
    <source>
        <dbReference type="SAM" id="Phobius"/>
    </source>
</evidence>
<keyword evidence="2" id="KW-0812">Transmembrane</keyword>
<dbReference type="InterPro" id="IPR048493">
    <property type="entry name" value="DUF1980_N"/>
</dbReference>
<feature type="transmembrane region" description="Helical" evidence="2">
    <location>
        <begin position="12"/>
        <end position="28"/>
    </location>
</feature>
<dbReference type="NCBIfam" id="TIGR03943">
    <property type="entry name" value="TIGR03943 family putative permease subunit"/>
    <property type="match status" value="1"/>
</dbReference>
<feature type="domain" description="DUF1980" evidence="4">
    <location>
        <begin position="194"/>
        <end position="325"/>
    </location>
</feature>
<dbReference type="EMBL" id="VTES01000002">
    <property type="protein sequence ID" value="TYS64906.1"/>
    <property type="molecule type" value="Genomic_DNA"/>
</dbReference>
<feature type="domain" description="DUF1980" evidence="3">
    <location>
        <begin position="9"/>
        <end position="136"/>
    </location>
</feature>
<reference evidence="5 6" key="1">
    <citation type="submission" date="2019-08" db="EMBL/GenBank/DDBJ databases">
        <title>Bacillus genomes from the desert of Cuatro Cienegas, Coahuila.</title>
        <authorList>
            <person name="Olmedo-Alvarez G."/>
        </authorList>
    </citation>
    <scope>NUCLEOTIDE SEQUENCE [LARGE SCALE GENOMIC DNA]</scope>
    <source>
        <strain evidence="5 6">CH37_1T</strain>
    </source>
</reference>
<sequence length="331" mass="37504">MVIHYQQGLRALILLIFSALIFKLHYTGEISKYINPKYESLSQIASVIFLVLFFIQITRIWGQKEKKHHHHHHHGEMGCCHHDDGGHDCGHHHDHGTSPFTARKLLSYTIIIFPLITGFLLPPKVLDASIADKKGGMAILSHGKQKADQSKAATEENQTDQNEAAKDQLEVKQGDTIDENEPDPNLEDQPVMTNDEYTAYKKRLAKSNSILLNDDVYAAYYESMHEDLDSYLGKEIELMGFVYKEEGFNEDQLVISRFLVSHCVADASIVGFLSQFQEASGLEADSWVKAKGIIEMAEYNGTMLPLLKVTEWELISEPDQPYIYPITIKVI</sequence>
<feature type="transmembrane region" description="Helical" evidence="2">
    <location>
        <begin position="105"/>
        <end position="122"/>
    </location>
</feature>
<dbReference type="RefSeq" id="WP_148949324.1">
    <property type="nucleotide sequence ID" value="NZ_JAWPEO010000005.1"/>
</dbReference>
<dbReference type="Pfam" id="PF21537">
    <property type="entry name" value="DUF1980_C"/>
    <property type="match status" value="1"/>
</dbReference>
<name>A0A5D4SSX3_9BACI</name>
<gene>
    <name evidence="5" type="ORF">FZD47_05980</name>
</gene>
<organism evidence="5 6">
    <name type="scientific">Bacillus infantis</name>
    <dbReference type="NCBI Taxonomy" id="324767"/>
    <lineage>
        <taxon>Bacteria</taxon>
        <taxon>Bacillati</taxon>
        <taxon>Bacillota</taxon>
        <taxon>Bacilli</taxon>
        <taxon>Bacillales</taxon>
        <taxon>Bacillaceae</taxon>
        <taxon>Bacillus</taxon>
    </lineage>
</organism>
<keyword evidence="2" id="KW-0472">Membrane</keyword>
<evidence type="ECO:0000313" key="6">
    <source>
        <dbReference type="Proteomes" id="UP000323732"/>
    </source>
</evidence>
<dbReference type="AlphaFoldDB" id="A0A5D4SSX3"/>
<feature type="transmembrane region" description="Helical" evidence="2">
    <location>
        <begin position="40"/>
        <end position="61"/>
    </location>
</feature>